<dbReference type="PANTHER" id="PTHR13954">
    <property type="entry name" value="IRE1-RELATED"/>
    <property type="match status" value="1"/>
</dbReference>
<dbReference type="OrthoDB" id="4062651at2759"/>
<dbReference type="GO" id="GO:0004674">
    <property type="term" value="F:protein serine/threonine kinase activity"/>
    <property type="evidence" value="ECO:0007669"/>
    <property type="project" value="InterPro"/>
</dbReference>
<dbReference type="GO" id="GO:0051082">
    <property type="term" value="F:unfolded protein binding"/>
    <property type="evidence" value="ECO:0007669"/>
    <property type="project" value="TreeGrafter"/>
</dbReference>
<dbReference type="HOGENOM" id="CLU_062257_0_0_1"/>
<sequence>METIKAWEAFKTIDGRFQFYRMEGVVRMSDGQLVTARWKTRTPKPQGDDASALYDVRPLEIHDRGPVMRPEWTRFSVTQGGFDDSLFYMKKPTLLDYTDGDLSERIAREIAVYERLRGHPHPHLATYHGCCVSASGHVDGLCLQRYRVSLQDLCNPGRLNKKMFVAQGDLRSTSTAPDHVQLHPGHLDGLSAGIRHLHHLGLVHNDINPANIMVDSEGGADGTVKLVLVDFDSCRPTGTSLHESSAGRTHGWHDPDVATAEEDNDLHALAEVRVWLFGDVTQLKGDWA</sequence>
<dbReference type="EMBL" id="AWTV01000005">
    <property type="protein sequence ID" value="KIH93586.1"/>
    <property type="molecule type" value="Genomic_DNA"/>
</dbReference>
<dbReference type="InterPro" id="IPR000719">
    <property type="entry name" value="Prot_kinase_dom"/>
</dbReference>
<protein>
    <recommendedName>
        <fullName evidence="1">Protein kinase domain-containing protein</fullName>
    </recommendedName>
</protein>
<dbReference type="GO" id="GO:0005524">
    <property type="term" value="F:ATP binding"/>
    <property type="evidence" value="ECO:0007669"/>
    <property type="project" value="InterPro"/>
</dbReference>
<comment type="caution">
    <text evidence="2">The sequence shown here is derived from an EMBL/GenBank/DDBJ whole genome shotgun (WGS) entry which is preliminary data.</text>
</comment>
<dbReference type="GO" id="GO:0036498">
    <property type="term" value="P:IRE1-mediated unfolded protein response"/>
    <property type="evidence" value="ECO:0007669"/>
    <property type="project" value="TreeGrafter"/>
</dbReference>
<dbReference type="Pfam" id="PF00069">
    <property type="entry name" value="Pkinase"/>
    <property type="match status" value="1"/>
</dbReference>
<dbReference type="GO" id="GO:1990604">
    <property type="term" value="C:IRE1-TRAF2-ASK1 complex"/>
    <property type="evidence" value="ECO:0007669"/>
    <property type="project" value="TreeGrafter"/>
</dbReference>
<proteinExistence type="predicted"/>
<name>A0A0C2IWR6_9PEZI</name>
<dbReference type="VEuPathDB" id="FungiDB:SPBR_04390"/>
<evidence type="ECO:0000259" key="1">
    <source>
        <dbReference type="PROSITE" id="PS50011"/>
    </source>
</evidence>
<dbReference type="GO" id="GO:0004521">
    <property type="term" value="F:RNA endonuclease activity"/>
    <property type="evidence" value="ECO:0007669"/>
    <property type="project" value="InterPro"/>
</dbReference>
<dbReference type="SUPFAM" id="SSF56112">
    <property type="entry name" value="Protein kinase-like (PK-like)"/>
    <property type="match status" value="1"/>
</dbReference>
<dbReference type="GeneID" id="63677594"/>
<reference evidence="2 3" key="1">
    <citation type="journal article" date="2014" name="BMC Genomics">
        <title>Comparative genomics of the major fungal agents of human and animal Sporotrichosis: Sporothrix schenckii and Sporothrix brasiliensis.</title>
        <authorList>
            <person name="Teixeira M.M."/>
            <person name="de Almeida L.G."/>
            <person name="Kubitschek-Barreira P."/>
            <person name="Alves F.L."/>
            <person name="Kioshima E.S."/>
            <person name="Abadio A.K."/>
            <person name="Fernandes L."/>
            <person name="Derengowski L.S."/>
            <person name="Ferreira K.S."/>
            <person name="Souza R.C."/>
            <person name="Ruiz J.C."/>
            <person name="de Andrade N.C."/>
            <person name="Paes H.C."/>
            <person name="Nicola A.M."/>
            <person name="Albuquerque P."/>
            <person name="Gerber A.L."/>
            <person name="Martins V.P."/>
            <person name="Peconick L.D."/>
            <person name="Neto A.V."/>
            <person name="Chaucanez C.B."/>
            <person name="Silva P.A."/>
            <person name="Cunha O.L."/>
            <person name="de Oliveira F.F."/>
            <person name="dos Santos T.C."/>
            <person name="Barros A.L."/>
            <person name="Soares M.A."/>
            <person name="de Oliveira L.M."/>
            <person name="Marini M.M."/>
            <person name="Villalobos-Duno H."/>
            <person name="Cunha M.M."/>
            <person name="de Hoog S."/>
            <person name="da Silveira J.F."/>
            <person name="Henrissat B."/>
            <person name="Nino-Vega G.A."/>
            <person name="Cisalpino P.S."/>
            <person name="Mora-Montes H.M."/>
            <person name="Almeida S.R."/>
            <person name="Stajich J.E."/>
            <person name="Lopes-Bezerra L.M."/>
            <person name="Vasconcelos A.T."/>
            <person name="Felipe M.S."/>
        </authorList>
    </citation>
    <scope>NUCLEOTIDE SEQUENCE [LARGE SCALE GENOMIC DNA]</scope>
    <source>
        <strain evidence="2 3">5110</strain>
    </source>
</reference>
<dbReference type="PROSITE" id="PS50011">
    <property type="entry name" value="PROTEIN_KINASE_DOM"/>
    <property type="match status" value="1"/>
</dbReference>
<dbReference type="GO" id="GO:0070059">
    <property type="term" value="P:intrinsic apoptotic signaling pathway in response to endoplasmic reticulum stress"/>
    <property type="evidence" value="ECO:0007669"/>
    <property type="project" value="TreeGrafter"/>
</dbReference>
<accession>A0A0C2IWR6</accession>
<organism evidence="2 3">
    <name type="scientific">Sporothrix brasiliensis 5110</name>
    <dbReference type="NCBI Taxonomy" id="1398154"/>
    <lineage>
        <taxon>Eukaryota</taxon>
        <taxon>Fungi</taxon>
        <taxon>Dikarya</taxon>
        <taxon>Ascomycota</taxon>
        <taxon>Pezizomycotina</taxon>
        <taxon>Sordariomycetes</taxon>
        <taxon>Sordariomycetidae</taxon>
        <taxon>Ophiostomatales</taxon>
        <taxon>Ophiostomataceae</taxon>
        <taxon>Sporothrix</taxon>
    </lineage>
</organism>
<evidence type="ECO:0000313" key="2">
    <source>
        <dbReference type="EMBL" id="KIH93586.1"/>
    </source>
</evidence>
<evidence type="ECO:0000313" key="3">
    <source>
        <dbReference type="Proteomes" id="UP000031575"/>
    </source>
</evidence>
<dbReference type="Gene3D" id="1.10.510.10">
    <property type="entry name" value="Transferase(Phosphotransferase) domain 1"/>
    <property type="match status" value="1"/>
</dbReference>
<dbReference type="Proteomes" id="UP000031575">
    <property type="component" value="Unassembled WGS sequence"/>
</dbReference>
<dbReference type="PANTHER" id="PTHR13954:SF6">
    <property type="entry name" value="NON-SPECIFIC SERINE_THREONINE PROTEIN KINASE"/>
    <property type="match status" value="1"/>
</dbReference>
<dbReference type="InterPro" id="IPR011009">
    <property type="entry name" value="Kinase-like_dom_sf"/>
</dbReference>
<gene>
    <name evidence="2" type="ORF">SPBR_04390</name>
</gene>
<feature type="domain" description="Protein kinase" evidence="1">
    <location>
        <begin position="19"/>
        <end position="288"/>
    </location>
</feature>
<dbReference type="InterPro" id="IPR045133">
    <property type="entry name" value="IRE1/2-like"/>
</dbReference>
<dbReference type="AlphaFoldDB" id="A0A0C2IWR6"/>
<dbReference type="RefSeq" id="XP_040621596.1">
    <property type="nucleotide sequence ID" value="XM_040762673.1"/>
</dbReference>
<keyword evidence="3" id="KW-1185">Reference proteome</keyword>